<proteinExistence type="predicted"/>
<dbReference type="InterPro" id="IPR013783">
    <property type="entry name" value="Ig-like_fold"/>
</dbReference>
<dbReference type="Gene3D" id="2.60.40.10">
    <property type="entry name" value="Immunoglobulins"/>
    <property type="match status" value="1"/>
</dbReference>
<dbReference type="CDD" id="cd14948">
    <property type="entry name" value="BACON"/>
    <property type="match status" value="1"/>
</dbReference>
<evidence type="ECO:0000313" key="2">
    <source>
        <dbReference type="Proteomes" id="UP000295600"/>
    </source>
</evidence>
<organism evidence="1 2">
    <name type="scientific">Prevotella heparinolytica</name>
    <dbReference type="NCBI Taxonomy" id="28113"/>
    <lineage>
        <taxon>Bacteria</taxon>
        <taxon>Pseudomonadati</taxon>
        <taxon>Bacteroidota</taxon>
        <taxon>Bacteroidia</taxon>
        <taxon>Bacteroidales</taxon>
        <taxon>Bacteroidaceae</taxon>
        <taxon>Bacteroides</taxon>
    </lineage>
</organism>
<accession>A0A4R2M110</accession>
<evidence type="ECO:0008006" key="3">
    <source>
        <dbReference type="Google" id="ProtNLM"/>
    </source>
</evidence>
<gene>
    <name evidence="1" type="ORF">EV202_14218</name>
</gene>
<name>A0A4R2M110_9BACE</name>
<dbReference type="RefSeq" id="WP_131927558.1">
    <property type="nucleotide sequence ID" value="NZ_SLXB01000042.1"/>
</dbReference>
<sequence>MAIVIKNTNYSGEVLEKLLTLAATGNELVEKGLIHIEPGVSDKFSIPRLKGGKMLQKRKEMPTDEDGKGNFDYSEVTLEPKDFMAFTTFNPRSFEKIWRKWQPKGNLVFAELPAEAQNALLNELAKCVKFELGGHFINGVYAETGDDKLFNGIVVRIMSNNERITVTSSQSTMIGRLKDLKEKIPVTMRSNPGLRILMSVADFDRYDDELTAQPNKGANYTDMNVERFKGIRIEPLANWPSDLIVATICGQDYDTNLWGAVNLQDDMDVIQIDKLTNAGERYFFKMLMKADTNVAFGEECVVLDKRGAAAEPSIMAEPQELVFPAEGGTQIAVVTATGDYTLGEAPSGFTVEKTEFGVRVTTEANATETDKTGTLTLTLAGSGSKKAVIELFQANGK</sequence>
<dbReference type="Proteomes" id="UP000295600">
    <property type="component" value="Unassembled WGS sequence"/>
</dbReference>
<protein>
    <recommendedName>
        <fullName evidence="3">BACON domain-containing protein</fullName>
    </recommendedName>
</protein>
<evidence type="ECO:0000313" key="1">
    <source>
        <dbReference type="EMBL" id="TCO86693.1"/>
    </source>
</evidence>
<reference evidence="1 2" key="1">
    <citation type="submission" date="2019-03" db="EMBL/GenBank/DDBJ databases">
        <title>Genomic Encyclopedia of Type Strains, Phase IV (KMG-IV): sequencing the most valuable type-strain genomes for metagenomic binning, comparative biology and taxonomic classification.</title>
        <authorList>
            <person name="Goeker M."/>
        </authorList>
    </citation>
    <scope>NUCLEOTIDE SEQUENCE [LARGE SCALE GENOMIC DNA]</scope>
    <source>
        <strain evidence="1 2">DSM 23917</strain>
    </source>
</reference>
<dbReference type="EMBL" id="SLXB01000042">
    <property type="protein sequence ID" value="TCO86693.1"/>
    <property type="molecule type" value="Genomic_DNA"/>
</dbReference>
<dbReference type="AlphaFoldDB" id="A0A4R2M110"/>
<dbReference type="InterPro" id="IPR024361">
    <property type="entry name" value="BACON"/>
</dbReference>
<comment type="caution">
    <text evidence="1">The sequence shown here is derived from an EMBL/GenBank/DDBJ whole genome shotgun (WGS) entry which is preliminary data.</text>
</comment>